<comment type="caution">
    <text evidence="2">The sequence shown here is derived from an EMBL/GenBank/DDBJ whole genome shotgun (WGS) entry which is preliminary data.</text>
</comment>
<name>A0AAX0UHF1_BURPE</name>
<dbReference type="Proteomes" id="UP000231878">
    <property type="component" value="Unassembled WGS sequence"/>
</dbReference>
<evidence type="ECO:0000313" key="3">
    <source>
        <dbReference type="Proteomes" id="UP000231878"/>
    </source>
</evidence>
<gene>
    <name evidence="2" type="ORF">CWD88_01365</name>
</gene>
<organism evidence="2 3">
    <name type="scientific">Burkholderia pseudomallei</name>
    <name type="common">Pseudomonas pseudomallei</name>
    <dbReference type="NCBI Taxonomy" id="28450"/>
    <lineage>
        <taxon>Bacteria</taxon>
        <taxon>Pseudomonadati</taxon>
        <taxon>Pseudomonadota</taxon>
        <taxon>Betaproteobacteria</taxon>
        <taxon>Burkholderiales</taxon>
        <taxon>Burkholderiaceae</taxon>
        <taxon>Burkholderia</taxon>
        <taxon>pseudomallei group</taxon>
    </lineage>
</organism>
<protein>
    <submittedName>
        <fullName evidence="2">Uncharacterized protein</fullName>
    </submittedName>
</protein>
<sequence>MIPRTGRAARFARRFPGRCMRACDGFFTTFAVSCLPCRAMRVARPPRLARNAPFGPAHTGRRVVRRRGGPARHARSCAPAGG</sequence>
<reference evidence="2 3" key="1">
    <citation type="submission" date="2017-11" db="EMBL/GenBank/DDBJ databases">
        <title>Molecular characterization of Burkholderia pseudomallei and closely related isolates from Vietnam.</title>
        <authorList>
            <person name="Ustinov D.V."/>
            <person name="Antonov A.S."/>
            <person name="Avdusheva E.F."/>
            <person name="Shpak I.M."/>
            <person name="Zakharova I.B."/>
            <person name="Thi L.A."/>
            <person name="Teteryatnikova N."/>
            <person name="Lopasteyskaya Y.A."/>
            <person name="Kuzyutina J.A."/>
            <person name="Ngo T.N."/>
            <person name="Victorov D.V."/>
        </authorList>
    </citation>
    <scope>NUCLEOTIDE SEQUENCE [LARGE SCALE GENOMIC DNA]</scope>
    <source>
        <strain evidence="2 3">V1512</strain>
    </source>
</reference>
<accession>A0AAX0UHF1</accession>
<dbReference type="EMBL" id="PHRB01000001">
    <property type="protein sequence ID" value="PJO67956.1"/>
    <property type="molecule type" value="Genomic_DNA"/>
</dbReference>
<evidence type="ECO:0000256" key="1">
    <source>
        <dbReference type="SAM" id="MobiDB-lite"/>
    </source>
</evidence>
<dbReference type="AlphaFoldDB" id="A0AAX0UHF1"/>
<proteinExistence type="predicted"/>
<feature type="compositionally biased region" description="Basic residues" evidence="1">
    <location>
        <begin position="59"/>
        <end position="75"/>
    </location>
</feature>
<feature type="region of interest" description="Disordered" evidence="1">
    <location>
        <begin position="48"/>
        <end position="82"/>
    </location>
</feature>
<evidence type="ECO:0000313" key="2">
    <source>
        <dbReference type="EMBL" id="PJO67956.1"/>
    </source>
</evidence>